<comment type="caution">
    <text evidence="1">The sequence shown here is derived from an EMBL/GenBank/DDBJ whole genome shotgun (WGS) entry which is preliminary data.</text>
</comment>
<dbReference type="EMBL" id="CM042889">
    <property type="protein sequence ID" value="KAI4319456.1"/>
    <property type="molecule type" value="Genomic_DNA"/>
</dbReference>
<accession>A0ACB9M982</accession>
<keyword evidence="2" id="KW-1185">Reference proteome</keyword>
<proteinExistence type="predicted"/>
<name>A0ACB9M982_9MYRT</name>
<evidence type="ECO:0000313" key="2">
    <source>
        <dbReference type="Proteomes" id="UP001057402"/>
    </source>
</evidence>
<reference evidence="2" key="1">
    <citation type="journal article" date="2023" name="Front. Plant Sci.">
        <title>Chromosomal-level genome assembly of Melastoma candidum provides insights into trichome evolution.</title>
        <authorList>
            <person name="Zhong Y."/>
            <person name="Wu W."/>
            <person name="Sun C."/>
            <person name="Zou P."/>
            <person name="Liu Y."/>
            <person name="Dai S."/>
            <person name="Zhou R."/>
        </authorList>
    </citation>
    <scope>NUCLEOTIDE SEQUENCE [LARGE SCALE GENOMIC DNA]</scope>
</reference>
<dbReference type="Proteomes" id="UP001057402">
    <property type="component" value="Chromosome 10"/>
</dbReference>
<protein>
    <submittedName>
        <fullName evidence="1">Uncharacterized protein</fullName>
    </submittedName>
</protein>
<gene>
    <name evidence="1" type="ORF">MLD38_033052</name>
</gene>
<organism evidence="1 2">
    <name type="scientific">Melastoma candidum</name>
    <dbReference type="NCBI Taxonomy" id="119954"/>
    <lineage>
        <taxon>Eukaryota</taxon>
        <taxon>Viridiplantae</taxon>
        <taxon>Streptophyta</taxon>
        <taxon>Embryophyta</taxon>
        <taxon>Tracheophyta</taxon>
        <taxon>Spermatophyta</taxon>
        <taxon>Magnoliopsida</taxon>
        <taxon>eudicotyledons</taxon>
        <taxon>Gunneridae</taxon>
        <taxon>Pentapetalae</taxon>
        <taxon>rosids</taxon>
        <taxon>malvids</taxon>
        <taxon>Myrtales</taxon>
        <taxon>Melastomataceae</taxon>
        <taxon>Melastomatoideae</taxon>
        <taxon>Melastomateae</taxon>
        <taxon>Melastoma</taxon>
    </lineage>
</organism>
<sequence length="128" mass="15154">MVLWNRLDIARRNDDKDAIRSLDLLYRRVETEILKWEVSPVMRLLNDLLNMFDRFDDDGWLNEYRKLTMSTFPWEDPFSILVPAGFDLEKQEGPIRPPAEADDILSKKSRGTIQQVESLFKLAINIQW</sequence>
<evidence type="ECO:0000313" key="1">
    <source>
        <dbReference type="EMBL" id="KAI4319456.1"/>
    </source>
</evidence>